<protein>
    <submittedName>
        <fullName evidence="1">Uncharacterized protein</fullName>
    </submittedName>
</protein>
<dbReference type="Proteomes" id="UP000427906">
    <property type="component" value="Chromosome"/>
</dbReference>
<dbReference type="EMBL" id="AP021874">
    <property type="protein sequence ID" value="BBO66085.1"/>
    <property type="molecule type" value="Genomic_DNA"/>
</dbReference>
<dbReference type="OrthoDB" id="5420124at2"/>
<keyword evidence="2" id="KW-1185">Reference proteome</keyword>
<evidence type="ECO:0000313" key="1">
    <source>
        <dbReference type="EMBL" id="BBO66085.1"/>
    </source>
</evidence>
<dbReference type="AlphaFoldDB" id="A0A5K7YCE0"/>
<dbReference type="RefSeq" id="WP_155314511.1">
    <property type="nucleotide sequence ID" value="NZ_AP021874.1"/>
</dbReference>
<name>A0A5K7YCE0_9BACT</name>
<gene>
    <name evidence="1" type="ORF">DSCA_00150</name>
</gene>
<proteinExistence type="predicted"/>
<sequence length="118" mass="13534">MTAIQMNTSTVRKFKKSMEPVGYYSVEFAVDDPHPLYQFKIWRTESNPMFVVVKENSAVLPKLKAGSVLNMTYYSSDTQCPKKQIETRIGHITNEREGRFEGHCTIDLVPVNHATLQH</sequence>
<evidence type="ECO:0000313" key="2">
    <source>
        <dbReference type="Proteomes" id="UP000427906"/>
    </source>
</evidence>
<dbReference type="KEGG" id="dalk:DSCA_00150"/>
<accession>A0A5K7YCE0</accession>
<reference evidence="1 2" key="1">
    <citation type="submission" date="2019-11" db="EMBL/GenBank/DDBJ databases">
        <title>Comparative genomics of hydrocarbon-degrading Desulfosarcina strains.</title>
        <authorList>
            <person name="Watanabe M."/>
            <person name="Kojima H."/>
            <person name="Fukui M."/>
        </authorList>
    </citation>
    <scope>NUCLEOTIDE SEQUENCE [LARGE SCALE GENOMIC DNA]</scope>
    <source>
        <strain evidence="1 2">PL12</strain>
    </source>
</reference>
<organism evidence="1 2">
    <name type="scientific">Desulfosarcina alkanivorans</name>
    <dbReference type="NCBI Taxonomy" id="571177"/>
    <lineage>
        <taxon>Bacteria</taxon>
        <taxon>Pseudomonadati</taxon>
        <taxon>Thermodesulfobacteriota</taxon>
        <taxon>Desulfobacteria</taxon>
        <taxon>Desulfobacterales</taxon>
        <taxon>Desulfosarcinaceae</taxon>
        <taxon>Desulfosarcina</taxon>
    </lineage>
</organism>